<dbReference type="GeneID" id="11594389"/>
<evidence type="ECO:0000256" key="1">
    <source>
        <dbReference type="SAM" id="Coils"/>
    </source>
</evidence>
<dbReference type="OrthoDB" id="30402at2157"/>
<dbReference type="RefSeq" id="WP_014289992.1">
    <property type="nucleotide sequence ID" value="NC_016645.1"/>
</dbReference>
<evidence type="ECO:0000313" key="3">
    <source>
        <dbReference type="EMBL" id="AET34167.1"/>
    </source>
</evidence>
<dbReference type="HOGENOM" id="CLU_223577_0_0_2"/>
<evidence type="ECO:0000313" key="4">
    <source>
        <dbReference type="Proteomes" id="UP000005867"/>
    </source>
</evidence>
<dbReference type="PANTHER" id="PTHR23159">
    <property type="entry name" value="CENTROSOMAL PROTEIN 2"/>
    <property type="match status" value="1"/>
</dbReference>
<dbReference type="eggNOG" id="arCOG00435">
    <property type="taxonomic scope" value="Archaea"/>
</dbReference>
<dbReference type="eggNOG" id="arCOG00368">
    <property type="taxonomic scope" value="Archaea"/>
</dbReference>
<evidence type="ECO:0000256" key="2">
    <source>
        <dbReference type="SAM" id="Phobius"/>
    </source>
</evidence>
<feature type="transmembrane region" description="Helical" evidence="2">
    <location>
        <begin position="142"/>
        <end position="163"/>
    </location>
</feature>
<dbReference type="Proteomes" id="UP000005867">
    <property type="component" value="Chromosome"/>
</dbReference>
<dbReference type="KEGG" id="pyr:P186_2791"/>
<feature type="transmembrane region" description="Helical" evidence="2">
    <location>
        <begin position="888"/>
        <end position="912"/>
    </location>
</feature>
<name>G7VF02_9CREN</name>
<feature type="transmembrane region" description="Helical" evidence="2">
    <location>
        <begin position="110"/>
        <end position="130"/>
    </location>
</feature>
<feature type="transmembrane region" description="Helical" evidence="2">
    <location>
        <begin position="194"/>
        <end position="213"/>
    </location>
</feature>
<dbReference type="PANTHER" id="PTHR23159:SF31">
    <property type="entry name" value="CENTROSOME-ASSOCIATED PROTEIN CEP250 ISOFORM X1"/>
    <property type="match status" value="1"/>
</dbReference>
<keyword evidence="4" id="KW-1185">Reference proteome</keyword>
<protein>
    <submittedName>
        <fullName evidence="3">PaREP2b</fullName>
    </submittedName>
</protein>
<feature type="transmembrane region" description="Helical" evidence="2">
    <location>
        <begin position="7"/>
        <end position="22"/>
    </location>
</feature>
<dbReference type="BioCyc" id="PSP1104324:GJSN-2728-MONOMER"/>
<gene>
    <name evidence="3" type="ORF">P186_2791</name>
</gene>
<dbReference type="eggNOG" id="arCOG07952">
    <property type="taxonomic scope" value="Archaea"/>
</dbReference>
<dbReference type="eggNOG" id="arCOG09780">
    <property type="taxonomic scope" value="Archaea"/>
</dbReference>
<feature type="transmembrane region" description="Helical" evidence="2">
    <location>
        <begin position="28"/>
        <end position="49"/>
    </location>
</feature>
<dbReference type="EMBL" id="CP003098">
    <property type="protein sequence ID" value="AET34167.1"/>
    <property type="molecule type" value="Genomic_DNA"/>
</dbReference>
<reference evidence="3 4" key="1">
    <citation type="journal article" date="2012" name="J. Bacteriol.">
        <title>Complete genome sequence of strain 1860, a crenarchaeon of the genus pyrobaculum able to grow with various electron acceptors.</title>
        <authorList>
            <person name="Mardanov A.V."/>
            <person name="Gumerov V.M."/>
            <person name="Slobodkina G.B."/>
            <person name="Beletsky A.V."/>
            <person name="Bonch-Osmolovskaya E.A."/>
            <person name="Ravin N.V."/>
            <person name="Skryabin K.G."/>
        </authorList>
    </citation>
    <scope>NUCLEOTIDE SEQUENCE [LARGE SCALE GENOMIC DNA]</scope>
    <source>
        <strain evidence="3 4">1860</strain>
    </source>
</reference>
<sequence>MIPLTEALIIAGVLSALYLLFVRGDEEWYFPLFALGLVLLTPFVVDFAFRLVAPFAPTPVYLYGFYDVSKMLEESVRRMKEAFDLAYSTALAFAYAIEGAAVAMSAALAAIILGVVLAPLTGGGSVAITAAATRIYEIADAIYHVAATGYNVSTGAMMTYHIMHWLGEIAKTWVPTLFFLGMLLMLLPRVRGLGALLFGVGLFLYVATIAGAYTTAQGIPLLQWLNATSHWANKAPKPEPQIYTALAVEGDGIALLRYNATVRLSQVREAILELNKSAYPFSLVNNTTLDYALQFFASLAKNGSDWVAAGWWTPTLVGHKNWTGLGQSRPYVVHTWLDVPRPVETLYWCPDYSMIEPYFRAAVGNATIANVSAQEWMDKMKKAECDFYKKLLPWAKIYAGPQDFWRMLTADVNVTVVYSNKTLLNESRIGYVGVWGWLVPPASEDYKGGNVTAAKGVLRYDVGLNATNYTKPVTKSTYSNFTILVPNAGKPQKGGSEDFYKWTRVCEWCCGWTCDPNGYCWCDEWCSTSREEWEEPRYEKVLKPSAASLAALSYRRPWVPENRSDAVLSIPFTYRDWRVWAEEKYGEWSNGPPPAGASCWIENKHVYKRVVFWDVQRNFAYVYGFAWLGGVELSVNPQSVQLPDTYDEAPASEDGVELINLLRGAEYDQECSAFVMTADEPNWRLVPRAAENMTRVNRDLFFALLASGNYSRAYLNFLRMFAPVDQVEPAASVYRYYQDAVRPRPLHPMPEVTPRGYTPYNFYVACVRFDWRPVGVDNAKEAYGRVVLYPGNATWLVYFPMGDSNTTRRLIGVWIQRWRWIMNNPPPPPPRELAAYWPIPWNGSVPLSYKPADTPPMPKPDKRWGVSIWDVGFTLNIPWAISEIWGRLFVALFVAVFAPVVVLEVLSAVFGFPSFGQYLMRLAVHVVQELAFWFQIRLLLRSKWFTRLARFMSSPVKRASIRLVRRLALKGAVIAKRYRDSAREYVERRFGVHPDAVNEQVRRRIEEAVWQRLRQAEEALVRGGRRAAEVAKEAAKVGYRVAKTVHEYTRGDLLHLLRRILPKVDYAIDALMDEVARRHPWLYYTLLWHLDDKPRWVALINPAYIRRLYLEGRITRERYEELMALREYILARRAAAKARAVAERVEEFAVAQKMREIEREAVQRSRQAYMELIRKLAVKDWEREIEKRVEELVKAGVSREEAARRAVANVVGDVEKLVRGVYEPFLEMHMGAFSKFAAFFRQITGVEPKTAREAAELLVGARVEGERIVVDPSLRARFLRHAEQFWALWEEYWLSRPVPYDARRYARAVAVDEIRASLPTLRVVAVARAVAIGAVRPEEAERMLRPPVRELTLGAEEYVGRRTPLERGASVKPYASTRGLAERLALLRAERMAESAYRDVYVVSALAPMAAEPWAVKLLEKAVKAVKEGDEKARREVLRESFEYFRRFGMEHSWLAHMKRVYAVEKPEAVEVLRAFERAVKTALSGDREGAVRQFKAEVERLKEFYTARGGESAVKTIEKLEREYVKLLEKVKPEVLRDLAPVEQSAREAQRLRAVLERLSDVRAAREGWELFREGDVGAAGLSLLYRGLVRRVEEAASRHRAVVEAASEAREVVRQYESLRPLLRMYAEASPAERGRLEAAVLQTAEALRRRAGAVSGRLSVVEPPPEFYVKLAEAYVRLYRLRIADREERLRAAAQIGEELRKTYSPKPLADYWIPDPLLYAIAAEYRRLVEELRAAKAAGGGEAVKRIAGELSALVELAHRHASAKEAAEVFKAVYQGREPYVAVREAHYDVVLRLWHVAEKAASLEKVKRDVSRELEPLRKVEIRLPSYREALERVQRLVGEAEALARAGRYTEAERLLKQARSVAEALNRIEKAVGARLTRVEAPGDVSLYLDAWTAVRLSATASLLYTEGERRALSNAFRELYRGRERRLAEAVAAVRRQYEPYFTTVRLLGREAEVPVFKQPTVPAEVFERALAVVLLAELARRDRAVAEHVGKRIEAIAINALTELGQRVGVEEAKRIWAKAIREAREALQHPFARVAAGDADVHALRRAAEAVLEVAGRLGVRTKAVEAAVELTKPGAAEAVIRYFKTLEEFRKTPTREREEELRRLSQEAPNAISLLLKAGTKPGEESAKLVEVFRKEAVEAAAAELSRLRAELEKYLDPDSARLLIKIASISPSAAEAALALYSAREVVAGAKDVERARAVLREYVKALEAYPRLVEYLRSPVLGERELAYVIWAAERLGLRTASEMLRALGRAYELFDAYGRERLFNTLYDQLLPYLGWEPERALLRAPVDAHVMNRLGASLVKSAYSRWLFFDALGEALRESATLVDLPITVGMPVKVEAADFLFFLPRREYPDKVARHVKRWDWGGVREGIQRYYKTEGRQHRALAELLARAGRVLALEGAAEALRGKAPDVVAAAAAARAALEEAQMLSKAKKLTGRDVDASKAGERYSQYTRQLREALAQIDREKAEELRRWFGPGALSLTRLDPEEAVARLIKWAAPERVLAWLIDLKLEGAADIVAKAVEAYRLYKRFERWMEPRRGYVREGGVLSVAKALDVEAKYQPSRLEDAVVRNVAKWASRRIKRLEEEVGRIASQLARHHSEGRVELPSAVAQWLAERGYYDLGRLLREVQPAEDVYRVYKEAVRGVVEELKAVAKFSPGARHEVERVAREWYAEGGLRRYVAVVALQELARLEPARAREAALYKQLPEELRRMAEAEVENVERTLVREGFYDSALKPMWRALWLRGREGRDPRAYAERLIARVEALAGRGDLPDEVAEKAVSALREFAETSLDDPALYERAVKAGDAVADVAAYLVWTNSLGVGYSAAKLLRKAAEAVGRIAKSRELLLEALYRAMDRDVAEALETYRQYLAEGRMPAPRGLVQAYVTRSGKVADFLARRLALETALHAQEGEVLRFYFVYHPALGGVLREVVGRFAAGVRDAQKVELGVAPPEYVFTTKAVGAVLAKDGVVAYSKHLDEVLKKLYHLSEWWRVERFVKPEMHEALRATNQHYRDLLRKLEVEWYEPKALELYLSSIAAHGFILRLIEEARQRREALWSWPDGNALALLYRLSVETGVEAFDALISYAKKMSRVSGRPLLEEAKLALNLGYLRRWLEFMAGETMAPAARREPYFTLAARLYAAASGEEVEKVIRRAEEKLEGLGLPPGFRIEDEPWWTEWIRAKKAEALERAGQTVKPAEAAKAAEAVKPKTAEAAEAVGRREEYVKLPETKPPEEAVKPAEVLRPPEVALKRPSEEVKEKLKEATGFIPERYRGVSAVSWLASVKGRVELSREALEAVDKAVRRAVERVKARYAERLAKRGGMALVEAAESLAGDVYSLIWHAVDSPEALHYLAVLLERAEDVVHGLEPRSPVEADAARVFADIRERLERIRAELGEEMAGEAWRYAYAVGREVLKALISVHEGALKAVATVEQALRLTAFAAAATESLIALHHGLYSEAVVSAVAGALALVEEGRFERAVEYVKRAAEFAYETLREWLERAKIALERLYELFVEAVARIIAWVDEHRAWLFLAAAASAGVVTWAFAHDVLGSVQLGKLALAAGLIKHGEFKKPPAAGELVEEAKKRSVDVGEALEELFSVVDELYRGVAEVDEERLLKLVNMLGATRGVRVPWLGPAAEALMYWERGERSDKEKNAYAKAAFLIVWAVLQRRAHDVYKMLEKMWNAREKAAEVLKEALGGDDREKWRKFYSELKKLVEARGEVLKIAEEVAGELNTIAVNLKTATEMKGIKGLGEIAKWIEVNAIEARRLAEATADRLAVFSDVSYGTRAVAYLRAIVEDNVVGLTALRALAAEDLASLVANTPYGAYNKLLGRARSVRRGRIGELSLEERLVVELGRVLKDAEERGELKHLAEAFERGEARVEKTEKEGVYIIYAGGMKAKLELIRTGGARLYVGELTRPLAERKLEEARAAVLKYEEMRIAGTAPPPSREAQDGWLLSDVHVSEEGNVITMETASLEQVVVYLSAFGVGAGEIHWGGGEREGKPVRVDIERFSVTSEGLKAVYRVELHDEYFKKVWDRLSAARSMSKEEKERFIDFVAKLLEGSGRAVSRERLEKWIGEWLAKAPGLKQHRVFHTLVNSLRELMHDEQDAEKRGEAGRRAVGMLLYDVLGDGTVRANEVVLTVGGGKEMSAEDKATLYYTLLRRLGYQPKITKAEKAVHIRLYGGEAKRFAREALPYLVGLERLLEVVRGDEQIYSKVVKMIDMARAEKVKAWIKEFTTEGKRPRARLVVEADGATAEFSIRLDETNTVQLRFRTTSREEAERKAAVLRAVGIKAEIGKTYDKYRNRDEWRVDITTNALAADSVHEEVRRAIAEFLKQCKEVGVLEEEAYRYLAGKFERGVPEWGEVRFSVKLSRSGSVVVEYRPSDPESFSKAVELLRGLGMRDACEGDWCIVHFTAKEPEGGRPGSVHITVDGLRYIGWLALHGDERAQWLKEMLLKEAEAKGVEVRQRLEQYFREGEQWGTAKPPIEREVEVEGRRMKVRVEEVEAWREKNKTKEHLVVKIKAKVVEGNSEVAVEKEAKFFKSGGEIVGYVNIHASAEGGREADYIRTAAVLKALGVDKWRREKGRIRLTGSALDAYLRLESVCIALDICQRKSLKSENT</sequence>
<keyword evidence="2" id="KW-1133">Transmembrane helix</keyword>
<proteinExistence type="predicted"/>
<dbReference type="STRING" id="1104324.P186_2791"/>
<keyword evidence="2" id="KW-0472">Membrane</keyword>
<accession>G7VF02</accession>
<feature type="coiled-coil region" evidence="1">
    <location>
        <begin position="1511"/>
        <end position="1563"/>
    </location>
</feature>
<dbReference type="eggNOG" id="arCOG05623">
    <property type="taxonomic scope" value="Archaea"/>
</dbReference>
<organism evidence="3 4">
    <name type="scientific">Pyrobaculum ferrireducens</name>
    <dbReference type="NCBI Taxonomy" id="1104324"/>
    <lineage>
        <taxon>Archaea</taxon>
        <taxon>Thermoproteota</taxon>
        <taxon>Thermoprotei</taxon>
        <taxon>Thermoproteales</taxon>
        <taxon>Thermoproteaceae</taxon>
        <taxon>Pyrobaculum</taxon>
    </lineage>
</organism>
<feature type="transmembrane region" description="Helical" evidence="2">
    <location>
        <begin position="169"/>
        <end position="187"/>
    </location>
</feature>
<keyword evidence="1" id="KW-0175">Coiled coil</keyword>
<feature type="transmembrane region" description="Helical" evidence="2">
    <location>
        <begin position="864"/>
        <end position="881"/>
    </location>
</feature>
<keyword evidence="2" id="KW-0812">Transmembrane</keyword>
<feature type="coiled-coil region" evidence="1">
    <location>
        <begin position="1833"/>
        <end position="1879"/>
    </location>
</feature>